<sequence length="95" mass="11166">MIMTRLKELYDQLKNVQKRQPTGTASAMQRHQHVAELQRKIDYYEQGDTISRTFIQQEMAEIHAVQQEIDKLTAVKEDKKRALMKNVFGEHLPLV</sequence>
<reference evidence="3" key="1">
    <citation type="journal article" date="2019" name="Int. J. Syst. Evol. Microbiol.">
        <title>The Global Catalogue of Microorganisms (GCM) 10K type strain sequencing project: providing services to taxonomists for standard genome sequencing and annotation.</title>
        <authorList>
            <consortium name="The Broad Institute Genomics Platform"/>
            <consortium name="The Broad Institute Genome Sequencing Center for Infectious Disease"/>
            <person name="Wu L."/>
            <person name="Ma J."/>
        </authorList>
    </citation>
    <scope>NUCLEOTIDE SEQUENCE [LARGE SCALE GENOMIC DNA]</scope>
    <source>
        <strain evidence="3">CGMCC 4.7177</strain>
    </source>
</reference>
<proteinExistence type="predicted"/>
<gene>
    <name evidence="2" type="ORF">ACFSFY_12480</name>
</gene>
<dbReference type="EMBL" id="JBHUGI010000032">
    <property type="protein sequence ID" value="MFD1928849.1"/>
    <property type="molecule type" value="Genomic_DNA"/>
</dbReference>
<organism evidence="2 3">
    <name type="scientific">Sporosarcina siberiensis</name>
    <dbReference type="NCBI Taxonomy" id="1365606"/>
    <lineage>
        <taxon>Bacteria</taxon>
        <taxon>Bacillati</taxon>
        <taxon>Bacillota</taxon>
        <taxon>Bacilli</taxon>
        <taxon>Bacillales</taxon>
        <taxon>Caryophanaceae</taxon>
        <taxon>Sporosarcina</taxon>
    </lineage>
</organism>
<keyword evidence="3" id="KW-1185">Reference proteome</keyword>
<feature type="coiled-coil region" evidence="1">
    <location>
        <begin position="55"/>
        <end position="82"/>
    </location>
</feature>
<keyword evidence="1" id="KW-0175">Coiled coil</keyword>
<name>A0ABW4SIN2_9BACL</name>
<evidence type="ECO:0000313" key="3">
    <source>
        <dbReference type="Proteomes" id="UP001597218"/>
    </source>
</evidence>
<evidence type="ECO:0000256" key="1">
    <source>
        <dbReference type="SAM" id="Coils"/>
    </source>
</evidence>
<dbReference type="Proteomes" id="UP001597218">
    <property type="component" value="Unassembled WGS sequence"/>
</dbReference>
<accession>A0ABW4SIN2</accession>
<dbReference type="RefSeq" id="WP_381538496.1">
    <property type="nucleotide sequence ID" value="NZ_JBHUGI010000032.1"/>
</dbReference>
<comment type="caution">
    <text evidence="2">The sequence shown here is derived from an EMBL/GenBank/DDBJ whole genome shotgun (WGS) entry which is preliminary data.</text>
</comment>
<evidence type="ECO:0000313" key="2">
    <source>
        <dbReference type="EMBL" id="MFD1928849.1"/>
    </source>
</evidence>
<protein>
    <submittedName>
        <fullName evidence="2">Uncharacterized protein</fullName>
    </submittedName>
</protein>